<evidence type="ECO:0000256" key="5">
    <source>
        <dbReference type="SAM" id="Phobius"/>
    </source>
</evidence>
<sequence length="175" mass="19547">MIWYTVLVLATGAERIAELVVSTRNAKWSFARGGVEFGRGHFPPMVALHTGLLLACLAEVWFAGRPFLPWLGWPMLVLVLASQALRWWCIATLGPRWNTRVIVVRDLPLVTGGPYRWLKHPNYVAVVVEGFALPLVHTAWITALVFTVLNAWLLVVRIRCENRALATVLASPARA</sequence>
<evidence type="ECO:0000256" key="1">
    <source>
        <dbReference type="ARBA" id="ARBA00004141"/>
    </source>
</evidence>
<feature type="transmembrane region" description="Helical" evidence="5">
    <location>
        <begin position="138"/>
        <end position="156"/>
    </location>
</feature>
<dbReference type="PANTHER" id="PTHR43847">
    <property type="entry name" value="BLL3993 PROTEIN"/>
    <property type="match status" value="1"/>
</dbReference>
<keyword evidence="3 5" id="KW-1133">Transmembrane helix</keyword>
<protein>
    <submittedName>
        <fullName evidence="6">Methyltransferase</fullName>
    </submittedName>
</protein>
<keyword evidence="6" id="KW-0808">Transferase</keyword>
<organism evidence="6 7">
    <name type="scientific">Leifsonia soli</name>
    <dbReference type="NCBI Taxonomy" id="582665"/>
    <lineage>
        <taxon>Bacteria</taxon>
        <taxon>Bacillati</taxon>
        <taxon>Actinomycetota</taxon>
        <taxon>Actinomycetes</taxon>
        <taxon>Micrococcales</taxon>
        <taxon>Microbacteriaceae</taxon>
        <taxon>Leifsonia</taxon>
    </lineage>
</organism>
<gene>
    <name evidence="6" type="ORF">BJ963_002997</name>
</gene>
<feature type="transmembrane region" description="Helical" evidence="5">
    <location>
        <begin position="101"/>
        <end position="118"/>
    </location>
</feature>
<keyword evidence="4 5" id="KW-0472">Membrane</keyword>
<accession>A0A852T1K8</accession>
<reference evidence="6 7" key="1">
    <citation type="submission" date="2020-07" db="EMBL/GenBank/DDBJ databases">
        <title>Sequencing the genomes of 1000 actinobacteria strains.</title>
        <authorList>
            <person name="Klenk H.-P."/>
        </authorList>
    </citation>
    <scope>NUCLEOTIDE SEQUENCE [LARGE SCALE GENOMIC DNA]</scope>
    <source>
        <strain evidence="6 7">DSM 23871</strain>
    </source>
</reference>
<dbReference type="GO" id="GO:0016020">
    <property type="term" value="C:membrane"/>
    <property type="evidence" value="ECO:0007669"/>
    <property type="project" value="UniProtKB-SubCell"/>
</dbReference>
<feature type="transmembrane region" description="Helical" evidence="5">
    <location>
        <begin position="70"/>
        <end position="89"/>
    </location>
</feature>
<dbReference type="PANTHER" id="PTHR43847:SF1">
    <property type="entry name" value="BLL3993 PROTEIN"/>
    <property type="match status" value="1"/>
</dbReference>
<feature type="transmembrane region" description="Helical" evidence="5">
    <location>
        <begin position="46"/>
        <end position="64"/>
    </location>
</feature>
<comment type="caution">
    <text evidence="6">The sequence shown here is derived from an EMBL/GenBank/DDBJ whole genome shotgun (WGS) entry which is preliminary data.</text>
</comment>
<evidence type="ECO:0000256" key="3">
    <source>
        <dbReference type="ARBA" id="ARBA00022989"/>
    </source>
</evidence>
<dbReference type="GO" id="GO:0004671">
    <property type="term" value="F:protein C-terminal S-isoprenylcysteine carboxyl O-methyltransferase activity"/>
    <property type="evidence" value="ECO:0007669"/>
    <property type="project" value="InterPro"/>
</dbReference>
<keyword evidence="2 5" id="KW-0812">Transmembrane</keyword>
<dbReference type="GO" id="GO:0032259">
    <property type="term" value="P:methylation"/>
    <property type="evidence" value="ECO:0007669"/>
    <property type="project" value="UniProtKB-KW"/>
</dbReference>
<dbReference type="RefSeq" id="WP_089915793.1">
    <property type="nucleotide sequence ID" value="NZ_BAAAPX010000001.1"/>
</dbReference>
<dbReference type="Proteomes" id="UP000589620">
    <property type="component" value="Unassembled WGS sequence"/>
</dbReference>
<evidence type="ECO:0000256" key="4">
    <source>
        <dbReference type="ARBA" id="ARBA00023136"/>
    </source>
</evidence>
<dbReference type="Gene3D" id="1.20.120.1630">
    <property type="match status" value="1"/>
</dbReference>
<dbReference type="InterPro" id="IPR052527">
    <property type="entry name" value="Metal_cation-efflux_comp"/>
</dbReference>
<dbReference type="InterPro" id="IPR007269">
    <property type="entry name" value="ICMT_MeTrfase"/>
</dbReference>
<comment type="subcellular location">
    <subcellularLocation>
        <location evidence="1">Membrane</location>
        <topology evidence="1">Multi-pass membrane protein</topology>
    </subcellularLocation>
</comment>
<dbReference type="EMBL" id="JACCBJ010000001">
    <property type="protein sequence ID" value="NYD75478.1"/>
    <property type="molecule type" value="Genomic_DNA"/>
</dbReference>
<keyword evidence="6" id="KW-0489">Methyltransferase</keyword>
<proteinExistence type="predicted"/>
<dbReference type="AlphaFoldDB" id="A0A852T1K8"/>
<evidence type="ECO:0000256" key="2">
    <source>
        <dbReference type="ARBA" id="ARBA00022692"/>
    </source>
</evidence>
<evidence type="ECO:0000313" key="7">
    <source>
        <dbReference type="Proteomes" id="UP000589620"/>
    </source>
</evidence>
<evidence type="ECO:0000313" key="6">
    <source>
        <dbReference type="EMBL" id="NYD75478.1"/>
    </source>
</evidence>
<name>A0A852T1K8_9MICO</name>
<dbReference type="Pfam" id="PF04140">
    <property type="entry name" value="ICMT"/>
    <property type="match status" value="1"/>
</dbReference>
<keyword evidence="7" id="KW-1185">Reference proteome</keyword>